<dbReference type="InterPro" id="IPR022412">
    <property type="entry name" value="Quinolinate_PRibosylTrfase_N"/>
</dbReference>
<evidence type="ECO:0000256" key="3">
    <source>
        <dbReference type="ARBA" id="ARBA00022676"/>
    </source>
</evidence>
<dbReference type="AlphaFoldDB" id="A0A383UYG1"/>
<evidence type="ECO:0000256" key="4">
    <source>
        <dbReference type="ARBA" id="ARBA00022679"/>
    </source>
</evidence>
<evidence type="ECO:0000313" key="7">
    <source>
        <dbReference type="EMBL" id="SZF05404.1"/>
    </source>
</evidence>
<dbReference type="PANTHER" id="PTHR32179">
    <property type="entry name" value="NICOTINATE-NUCLEOTIDE PYROPHOSPHORYLASE [CARBOXYLATING]"/>
    <property type="match status" value="1"/>
</dbReference>
<keyword evidence="4" id="KW-0808">Transferase</keyword>
<protein>
    <recommendedName>
        <fullName evidence="9">Quinolinate phosphoribosyltransferase [decarboxylating]</fullName>
    </recommendedName>
</protein>
<gene>
    <name evidence="7" type="ORF">BLGHR1_16207</name>
</gene>
<keyword evidence="3" id="KW-0328">Glycosyltransferase</keyword>
<dbReference type="Gene3D" id="3.20.20.70">
    <property type="entry name" value="Aldolase class I"/>
    <property type="match status" value="1"/>
</dbReference>
<dbReference type="GO" id="GO:0005737">
    <property type="term" value="C:cytoplasm"/>
    <property type="evidence" value="ECO:0007669"/>
    <property type="project" value="TreeGrafter"/>
</dbReference>
<comment type="similarity">
    <text evidence="2">Belongs to the NadC/ModD family.</text>
</comment>
<dbReference type="SUPFAM" id="SSF51690">
    <property type="entry name" value="Nicotinate/Quinolinate PRTase C-terminal domain-like"/>
    <property type="match status" value="1"/>
</dbReference>
<dbReference type="GO" id="GO:0004514">
    <property type="term" value="F:nicotinate-nucleotide diphosphorylase (carboxylating) activity"/>
    <property type="evidence" value="ECO:0007669"/>
    <property type="project" value="InterPro"/>
</dbReference>
<comment type="pathway">
    <text evidence="1">Cofactor biosynthesis; NAD(+) biosynthesis.</text>
</comment>
<evidence type="ECO:0000256" key="2">
    <source>
        <dbReference type="ARBA" id="ARBA00009400"/>
    </source>
</evidence>
<dbReference type="Proteomes" id="UP000275772">
    <property type="component" value="Unassembled WGS sequence"/>
</dbReference>
<dbReference type="Gene3D" id="3.90.1170.20">
    <property type="entry name" value="Quinolinate phosphoribosyl transferase, N-terminal domain"/>
    <property type="match status" value="1"/>
</dbReference>
<evidence type="ECO:0000313" key="8">
    <source>
        <dbReference type="Proteomes" id="UP000275772"/>
    </source>
</evidence>
<name>A0A383UYG1_BLUHO</name>
<accession>A0A383UYG1</accession>
<dbReference type="EMBL" id="UNSH01000081">
    <property type="protein sequence ID" value="SZF05404.1"/>
    <property type="molecule type" value="Genomic_DNA"/>
</dbReference>
<feature type="domain" description="Quinolinate phosphoribosyl transferase C-terminal" evidence="5">
    <location>
        <begin position="144"/>
        <end position="262"/>
    </location>
</feature>
<dbReference type="InterPro" id="IPR027277">
    <property type="entry name" value="NadC/ModD"/>
</dbReference>
<organism evidence="7 8">
    <name type="scientific">Blumeria hordei</name>
    <name type="common">Barley powdery mildew</name>
    <name type="synonym">Blumeria graminis f. sp. hordei</name>
    <dbReference type="NCBI Taxonomy" id="2867405"/>
    <lineage>
        <taxon>Eukaryota</taxon>
        <taxon>Fungi</taxon>
        <taxon>Dikarya</taxon>
        <taxon>Ascomycota</taxon>
        <taxon>Pezizomycotina</taxon>
        <taxon>Leotiomycetes</taxon>
        <taxon>Erysiphales</taxon>
        <taxon>Erysiphaceae</taxon>
        <taxon>Blumeria</taxon>
    </lineage>
</organism>
<dbReference type="PANTHER" id="PTHR32179:SF3">
    <property type="entry name" value="NICOTINATE-NUCLEOTIDE PYROPHOSPHORYLASE [CARBOXYLATING]"/>
    <property type="match status" value="1"/>
</dbReference>
<dbReference type="InterPro" id="IPR013785">
    <property type="entry name" value="Aldolase_TIM"/>
</dbReference>
<dbReference type="InterPro" id="IPR036068">
    <property type="entry name" value="Nicotinate_pribotase-like_C"/>
</dbReference>
<dbReference type="SUPFAM" id="SSF54675">
    <property type="entry name" value="Nicotinate/Quinolinate PRTase N-terminal domain-like"/>
    <property type="match status" value="1"/>
</dbReference>
<dbReference type="GO" id="GO:0034213">
    <property type="term" value="P:quinolinate catabolic process"/>
    <property type="evidence" value="ECO:0007669"/>
    <property type="project" value="TreeGrafter"/>
</dbReference>
<evidence type="ECO:0000259" key="6">
    <source>
        <dbReference type="Pfam" id="PF02749"/>
    </source>
</evidence>
<dbReference type="VEuPathDB" id="FungiDB:BLGHR1_16207"/>
<evidence type="ECO:0000259" key="5">
    <source>
        <dbReference type="Pfam" id="PF01729"/>
    </source>
</evidence>
<dbReference type="Pfam" id="PF01729">
    <property type="entry name" value="QRPTase_C"/>
    <property type="match status" value="1"/>
</dbReference>
<dbReference type="UniPathway" id="UPA00253"/>
<sequence length="310" mass="34754">MNSFRIQKIMCCRNPTDLLPVGWKRQIAAWFAEDCPSFDYARFAVGDDVASMTLYAKTCGILAGVPFFTEIFALADCKVEWLFPEGDYMPVNTGGKIAIAIVTGLVRNILRGERIGLNLLSRSSSIATLSGATRLTFDFAAFKHVMIADQTTPGFKLVESYAMKIGGIHHYDQDPSVMIMLTKNHIQVSGSVKDSIKAAKCISGDTLRVWVEVDNVNDAIQAAILNADVVLMRSIPFRTIEEVIEVVRENFDSISKFGIEVSRYFYPEFKLIYDGDNIDYHPFMDRSIDVVLINNVQGTPRVDFCLMWND</sequence>
<dbReference type="InterPro" id="IPR037128">
    <property type="entry name" value="Quinolinate_PRibosylTase_N_sf"/>
</dbReference>
<evidence type="ECO:0008006" key="9">
    <source>
        <dbReference type="Google" id="ProtNLM"/>
    </source>
</evidence>
<feature type="domain" description="Quinolinate phosphoribosyl transferase N-terminal" evidence="6">
    <location>
        <begin position="46"/>
        <end position="124"/>
    </location>
</feature>
<dbReference type="GO" id="GO:0009435">
    <property type="term" value="P:NAD+ biosynthetic process"/>
    <property type="evidence" value="ECO:0007669"/>
    <property type="project" value="UniProtKB-UniPathway"/>
</dbReference>
<dbReference type="Pfam" id="PF02749">
    <property type="entry name" value="QRPTase_N"/>
    <property type="match status" value="1"/>
</dbReference>
<reference evidence="7 8" key="1">
    <citation type="submission" date="2017-11" db="EMBL/GenBank/DDBJ databases">
        <authorList>
            <person name="Kracher B."/>
        </authorList>
    </citation>
    <scope>NUCLEOTIDE SEQUENCE [LARGE SCALE GENOMIC DNA]</scope>
    <source>
        <strain evidence="7 8">RACE1</strain>
    </source>
</reference>
<evidence type="ECO:0000256" key="1">
    <source>
        <dbReference type="ARBA" id="ARBA00004790"/>
    </source>
</evidence>
<proteinExistence type="inferred from homology"/>
<dbReference type="InterPro" id="IPR002638">
    <property type="entry name" value="Quinolinate_PRibosylTrfase_C"/>
</dbReference>